<protein>
    <submittedName>
        <fullName evidence="2">Glucitol sorbitol PTS, EIIA</fullName>
    </submittedName>
</protein>
<comment type="caution">
    <text evidence="1">Lacks conserved residue(s) required for the propagation of feature annotation.</text>
</comment>
<proteinExistence type="predicted"/>
<reference evidence="2 3" key="1">
    <citation type="journal article" date="2015" name="Genome Announc.">
        <title>Expanding the biotechnology potential of lactobacilli through comparative genomics of 213 strains and associated genera.</title>
        <authorList>
            <person name="Sun Z."/>
            <person name="Harris H.M."/>
            <person name="McCann A."/>
            <person name="Guo C."/>
            <person name="Argimon S."/>
            <person name="Zhang W."/>
            <person name="Yang X."/>
            <person name="Jeffery I.B."/>
            <person name="Cooney J.C."/>
            <person name="Kagawa T.F."/>
            <person name="Liu W."/>
            <person name="Song Y."/>
            <person name="Salvetti E."/>
            <person name="Wrobel A."/>
            <person name="Rasinkangas P."/>
            <person name="Parkhill J."/>
            <person name="Rea M.C."/>
            <person name="O'Sullivan O."/>
            <person name="Ritari J."/>
            <person name="Douillard F.P."/>
            <person name="Paul Ross R."/>
            <person name="Yang R."/>
            <person name="Briner A.E."/>
            <person name="Felis G.E."/>
            <person name="de Vos W.M."/>
            <person name="Barrangou R."/>
            <person name="Klaenhammer T.R."/>
            <person name="Caufield P.W."/>
            <person name="Cui Y."/>
            <person name="Zhang H."/>
            <person name="O'Toole P.W."/>
        </authorList>
    </citation>
    <scope>NUCLEOTIDE SEQUENCE [LARGE SCALE GENOMIC DNA]</scope>
    <source>
        <strain evidence="2 3">DSM 16634</strain>
    </source>
</reference>
<accession>A0A0R1U1S4</accession>
<dbReference type="STRING" id="1423724.FC32_GL000801"/>
<dbReference type="PANTHER" id="PTHR40398">
    <property type="entry name" value="PTS SYSTEM GLUCITOL/SORBITOL-SPECIFIC EIIA COMPONENT"/>
    <property type="match status" value="1"/>
</dbReference>
<evidence type="ECO:0000313" key="3">
    <source>
        <dbReference type="Proteomes" id="UP000051324"/>
    </source>
</evidence>
<dbReference type="Pfam" id="PF03829">
    <property type="entry name" value="PTSIIA_gutA"/>
    <property type="match status" value="1"/>
</dbReference>
<dbReference type="RefSeq" id="WP_025086648.1">
    <property type="nucleotide sequence ID" value="NZ_AZFT01000053.1"/>
</dbReference>
<gene>
    <name evidence="2" type="ORF">FC32_GL000801</name>
</gene>
<dbReference type="GO" id="GO:0016301">
    <property type="term" value="F:kinase activity"/>
    <property type="evidence" value="ECO:0007669"/>
    <property type="project" value="TreeGrafter"/>
</dbReference>
<dbReference type="PROSITE" id="PS51097">
    <property type="entry name" value="PTS_EIIA_TYPE_5"/>
    <property type="match status" value="1"/>
</dbReference>
<dbReference type="GO" id="GO:0005737">
    <property type="term" value="C:cytoplasm"/>
    <property type="evidence" value="ECO:0007669"/>
    <property type="project" value="InterPro"/>
</dbReference>
<dbReference type="AlphaFoldDB" id="A0A0R1U1S4"/>
<dbReference type="Proteomes" id="UP000051324">
    <property type="component" value="Unassembled WGS sequence"/>
</dbReference>
<dbReference type="EMBL" id="AZFT01000053">
    <property type="protein sequence ID" value="KRL83547.1"/>
    <property type="molecule type" value="Genomic_DNA"/>
</dbReference>
<keyword evidence="3" id="KW-1185">Reference proteome</keyword>
<dbReference type="OrthoDB" id="7065254at2"/>
<organism evidence="2 3">
    <name type="scientific">Ligilactobacillus apodemi DSM 16634 = JCM 16172</name>
    <dbReference type="NCBI Taxonomy" id="1423724"/>
    <lineage>
        <taxon>Bacteria</taxon>
        <taxon>Bacillati</taxon>
        <taxon>Bacillota</taxon>
        <taxon>Bacilli</taxon>
        <taxon>Lactobacillales</taxon>
        <taxon>Lactobacillaceae</taxon>
        <taxon>Ligilactobacillus</taxon>
    </lineage>
</organism>
<dbReference type="SUPFAM" id="SSF141530">
    <property type="entry name" value="PTSIIA/GutA-like"/>
    <property type="match status" value="1"/>
</dbReference>
<evidence type="ECO:0000313" key="2">
    <source>
        <dbReference type="EMBL" id="KRL83547.1"/>
    </source>
</evidence>
<dbReference type="InterPro" id="IPR004716">
    <property type="entry name" value="PTS_IIA_glucitol/sorbitol-sp"/>
</dbReference>
<dbReference type="PANTHER" id="PTHR40398:SF1">
    <property type="entry name" value="PTS SYSTEM GLUCITOL_SORBITOL-SPECIFIC EIIA COMPONENT"/>
    <property type="match status" value="1"/>
</dbReference>
<dbReference type="Gene3D" id="2.40.33.40">
    <property type="entry name" value="Phosphotransferase system, glucitol/sorbitol-specific IIA component"/>
    <property type="match status" value="1"/>
</dbReference>
<dbReference type="PATRIC" id="fig|1423724.4.peg.840"/>
<dbReference type="eggNOG" id="COG3731">
    <property type="taxonomic scope" value="Bacteria"/>
</dbReference>
<sequence length="120" mass="13298">MIKSKVVAIGAEAISKSEPILILFDETASDRLKEVSLIQRFENDAVANYDLKVGSPIKIGEQEYQVKYLGGLVKSNLTSIGHTVLNFKELPAKEHLQDNVLYLEPHVMPVVTEGTEIIYG</sequence>
<dbReference type="GO" id="GO:0009401">
    <property type="term" value="P:phosphoenolpyruvate-dependent sugar phosphotransferase system"/>
    <property type="evidence" value="ECO:0007669"/>
    <property type="project" value="InterPro"/>
</dbReference>
<dbReference type="GO" id="GO:0008982">
    <property type="term" value="F:protein-N(PI)-phosphohistidine-sugar phosphotransferase activity"/>
    <property type="evidence" value="ECO:0007669"/>
    <property type="project" value="InterPro"/>
</dbReference>
<comment type="caution">
    <text evidence="2">The sequence shown here is derived from an EMBL/GenBank/DDBJ whole genome shotgun (WGS) entry which is preliminary data.</text>
</comment>
<dbReference type="InterPro" id="IPR036665">
    <property type="entry name" value="PTS_IIA_glucitol/sorbitol_sf"/>
</dbReference>
<name>A0A0R1U1S4_9LACO</name>
<evidence type="ECO:0000256" key="1">
    <source>
        <dbReference type="PROSITE-ProRule" id="PRU00420"/>
    </source>
</evidence>